<dbReference type="EMBL" id="BAAAFG010000001">
    <property type="protein sequence ID" value="GAA0870886.1"/>
    <property type="molecule type" value="Genomic_DNA"/>
</dbReference>
<evidence type="ECO:0000313" key="3">
    <source>
        <dbReference type="Proteomes" id="UP001500507"/>
    </source>
</evidence>
<dbReference type="Pfam" id="PF12680">
    <property type="entry name" value="SnoaL_2"/>
    <property type="match status" value="1"/>
</dbReference>
<comment type="caution">
    <text evidence="2">The sequence shown here is derived from an EMBL/GenBank/DDBJ whole genome shotgun (WGS) entry which is preliminary data.</text>
</comment>
<organism evidence="2 3">
    <name type="scientific">Gangjinia marincola</name>
    <dbReference type="NCBI Taxonomy" id="578463"/>
    <lineage>
        <taxon>Bacteria</taxon>
        <taxon>Pseudomonadati</taxon>
        <taxon>Bacteroidota</taxon>
        <taxon>Flavobacteriia</taxon>
        <taxon>Flavobacteriales</taxon>
        <taxon>Flavobacteriaceae</taxon>
        <taxon>Gangjinia</taxon>
    </lineage>
</organism>
<keyword evidence="3" id="KW-1185">Reference proteome</keyword>
<feature type="domain" description="SnoaL-like" evidence="1">
    <location>
        <begin position="295"/>
        <end position="389"/>
    </location>
</feature>
<gene>
    <name evidence="2" type="ORF">GCM10009117_00310</name>
</gene>
<proteinExistence type="predicted"/>
<dbReference type="InterPro" id="IPR037401">
    <property type="entry name" value="SnoaL-like"/>
</dbReference>
<dbReference type="RefSeq" id="WP_343762248.1">
    <property type="nucleotide sequence ID" value="NZ_BAAAFG010000001.1"/>
</dbReference>
<evidence type="ECO:0000259" key="1">
    <source>
        <dbReference type="Pfam" id="PF12680"/>
    </source>
</evidence>
<dbReference type="SUPFAM" id="SSF54427">
    <property type="entry name" value="NTF2-like"/>
    <property type="match status" value="1"/>
</dbReference>
<dbReference type="InterPro" id="IPR032710">
    <property type="entry name" value="NTF2-like_dom_sf"/>
</dbReference>
<dbReference type="Proteomes" id="UP001500507">
    <property type="component" value="Unassembled WGS sequence"/>
</dbReference>
<protein>
    <recommendedName>
        <fullName evidence="1">SnoaL-like domain-containing protein</fullName>
    </recommendedName>
</protein>
<sequence>MKIKYTLLLFILIPFFGVSQTNTDIYLFEVVLEDDIIILKNPINISNNQGYDNQPSFDGNSMLYARTVENQTDIARYDLTAGRNSLLTSTRVGSEYSPTPIPAMPNRISAIRLDTTGFQRLYDYDIAADSSAILLPDAVVGYHAWYDSNTIISAVLMPDQLDLIQTNLGKNISKTLAKNVGRSIHRIPNTKNISYVSKNDKLRWKLKSYNPKTRKHEVIIALPPRVEDVAWHPNGTLICAKENMLFSYHPQKDDHWSILQIMGIEVFANITRIAINETGTKLALVAEDSPAVIVKKQLESYNNRDIDSFLSTFADDIEIYRFPNTLETSGKDALKERYQAFFEATPNLNSTVRNRKVRGNTVIEEEFITANDREYTIIAIWEVENGLIKKATFKR</sequence>
<name>A0ABP3XNP0_9FLAO</name>
<accession>A0ABP3XNP0</accession>
<evidence type="ECO:0000313" key="2">
    <source>
        <dbReference type="EMBL" id="GAA0870886.1"/>
    </source>
</evidence>
<reference evidence="3" key="1">
    <citation type="journal article" date="2019" name="Int. J. Syst. Evol. Microbiol.">
        <title>The Global Catalogue of Microorganisms (GCM) 10K type strain sequencing project: providing services to taxonomists for standard genome sequencing and annotation.</title>
        <authorList>
            <consortium name="The Broad Institute Genomics Platform"/>
            <consortium name="The Broad Institute Genome Sequencing Center for Infectious Disease"/>
            <person name="Wu L."/>
            <person name="Ma J."/>
        </authorList>
    </citation>
    <scope>NUCLEOTIDE SEQUENCE [LARGE SCALE GENOMIC DNA]</scope>
    <source>
        <strain evidence="3">JCM 16082</strain>
    </source>
</reference>
<dbReference type="SUPFAM" id="SSF69304">
    <property type="entry name" value="Tricorn protease N-terminal domain"/>
    <property type="match status" value="1"/>
</dbReference>
<dbReference type="Gene3D" id="3.10.450.50">
    <property type="match status" value="1"/>
</dbReference>